<sequence>MEVLRKIQNDAMNRESLAAYVVPSDSVLSDSAAVADNIVVVPLIGVDSAEFDYEEQYVYSAVHPRLNGDRIACLMFAHDEVALTHMAPHWAGASLYDALNVLWLFDDIPVVSRYYISDDVFEQMTKSNAIEDDHKCLTPEEQQAWKKVAAEANHMGVFETVNLTEFTPLGATPSTDNLNTLVL</sequence>
<reference evidence="1 2" key="1">
    <citation type="submission" date="2019-03" db="EMBL/GenBank/DDBJ databases">
        <title>Complete Genome Sequence of Paraburkholderia dipogonis ICMP 19430T, a Nitrogen-fixing Symbiont of the South African Invasive Legume Dipogon lignosus in New Zealand.</title>
        <authorList>
            <person name="De Meyer S.E."/>
        </authorList>
    </citation>
    <scope>NUCLEOTIDE SEQUENCE [LARGE SCALE GENOMIC DNA]</scope>
    <source>
        <strain evidence="1 2">ICMP 19430</strain>
    </source>
</reference>
<comment type="caution">
    <text evidence="1">The sequence shown here is derived from an EMBL/GenBank/DDBJ whole genome shotgun (WGS) entry which is preliminary data.</text>
</comment>
<proteinExistence type="predicted"/>
<dbReference type="RefSeq" id="WP_134465152.1">
    <property type="nucleotide sequence ID" value="NZ_JBHMFL010000064.1"/>
</dbReference>
<dbReference type="AlphaFoldDB" id="A0A4Y8MWU4"/>
<evidence type="ECO:0000313" key="1">
    <source>
        <dbReference type="EMBL" id="TFE41871.1"/>
    </source>
</evidence>
<accession>A0A4Y8MWU4</accession>
<dbReference type="EMBL" id="SNVI01000002">
    <property type="protein sequence ID" value="TFE41871.1"/>
    <property type="molecule type" value="Genomic_DNA"/>
</dbReference>
<organism evidence="1 2">
    <name type="scientific">Paraburkholderia dipogonis</name>
    <dbReference type="NCBI Taxonomy" id="1211383"/>
    <lineage>
        <taxon>Bacteria</taxon>
        <taxon>Pseudomonadati</taxon>
        <taxon>Pseudomonadota</taxon>
        <taxon>Betaproteobacteria</taxon>
        <taxon>Burkholderiales</taxon>
        <taxon>Burkholderiaceae</taxon>
        <taxon>Paraburkholderia</taxon>
    </lineage>
</organism>
<evidence type="ECO:0000313" key="2">
    <source>
        <dbReference type="Proteomes" id="UP000297385"/>
    </source>
</evidence>
<dbReference type="Proteomes" id="UP000297385">
    <property type="component" value="Unassembled WGS sequence"/>
</dbReference>
<gene>
    <name evidence="1" type="ORF">E2553_35105</name>
</gene>
<protein>
    <submittedName>
        <fullName evidence="1">Uncharacterized protein</fullName>
    </submittedName>
</protein>
<name>A0A4Y8MWU4_9BURK</name>
<dbReference type="GeneID" id="97308541"/>